<proteinExistence type="predicted"/>
<dbReference type="RefSeq" id="XP_007400159.1">
    <property type="nucleotide sequence ID" value="XM_007400097.1"/>
</dbReference>
<dbReference type="KEGG" id="pco:PHACADRAFT_262931"/>
<evidence type="ECO:0000313" key="3">
    <source>
        <dbReference type="Proteomes" id="UP000008370"/>
    </source>
</evidence>
<organism evidence="2 3">
    <name type="scientific">Phanerochaete carnosa (strain HHB-10118-sp)</name>
    <name type="common">White-rot fungus</name>
    <name type="synonym">Peniophora carnosa</name>
    <dbReference type="NCBI Taxonomy" id="650164"/>
    <lineage>
        <taxon>Eukaryota</taxon>
        <taxon>Fungi</taxon>
        <taxon>Dikarya</taxon>
        <taxon>Basidiomycota</taxon>
        <taxon>Agaricomycotina</taxon>
        <taxon>Agaricomycetes</taxon>
        <taxon>Polyporales</taxon>
        <taxon>Phanerochaetaceae</taxon>
        <taxon>Phanerochaete</taxon>
    </lineage>
</organism>
<feature type="compositionally biased region" description="Pro residues" evidence="1">
    <location>
        <begin position="174"/>
        <end position="199"/>
    </location>
</feature>
<dbReference type="InParanoid" id="K5WL44"/>
<reference evidence="2 3" key="1">
    <citation type="journal article" date="2012" name="BMC Genomics">
        <title>Comparative genomics of the white-rot fungi, Phanerochaete carnosa and P. chrysosporium, to elucidate the genetic basis of the distinct wood types they colonize.</title>
        <authorList>
            <person name="Suzuki H."/>
            <person name="MacDonald J."/>
            <person name="Syed K."/>
            <person name="Salamov A."/>
            <person name="Hori C."/>
            <person name="Aerts A."/>
            <person name="Henrissat B."/>
            <person name="Wiebenga A."/>
            <person name="vanKuyk P.A."/>
            <person name="Barry K."/>
            <person name="Lindquist E."/>
            <person name="LaButti K."/>
            <person name="Lapidus A."/>
            <person name="Lucas S."/>
            <person name="Coutinho P."/>
            <person name="Gong Y."/>
            <person name="Samejima M."/>
            <person name="Mahadevan R."/>
            <person name="Abou-Zaid M."/>
            <person name="de Vries R.P."/>
            <person name="Igarashi K."/>
            <person name="Yadav J.S."/>
            <person name="Grigoriev I.V."/>
            <person name="Master E.R."/>
        </authorList>
    </citation>
    <scope>NUCLEOTIDE SEQUENCE [LARGE SCALE GENOMIC DNA]</scope>
    <source>
        <strain evidence="2 3">HHB-10118-sp</strain>
    </source>
</reference>
<feature type="compositionally biased region" description="Pro residues" evidence="1">
    <location>
        <begin position="29"/>
        <end position="47"/>
    </location>
</feature>
<feature type="region of interest" description="Disordered" evidence="1">
    <location>
        <begin position="87"/>
        <end position="247"/>
    </location>
</feature>
<dbReference type="GeneID" id="18918419"/>
<evidence type="ECO:0000313" key="2">
    <source>
        <dbReference type="EMBL" id="EKM50997.1"/>
    </source>
</evidence>
<dbReference type="Proteomes" id="UP000008370">
    <property type="component" value="Unassembled WGS sequence"/>
</dbReference>
<dbReference type="AlphaFoldDB" id="K5WL44"/>
<evidence type="ECO:0000256" key="1">
    <source>
        <dbReference type="SAM" id="MobiDB-lite"/>
    </source>
</evidence>
<keyword evidence="3" id="KW-1185">Reference proteome</keyword>
<feature type="compositionally biased region" description="Pro residues" evidence="1">
    <location>
        <begin position="209"/>
        <end position="220"/>
    </location>
</feature>
<dbReference type="EMBL" id="JH930477">
    <property type="protein sequence ID" value="EKM50997.1"/>
    <property type="molecule type" value="Genomic_DNA"/>
</dbReference>
<name>K5WL44_PHACS</name>
<gene>
    <name evidence="2" type="ORF">PHACADRAFT_262931</name>
</gene>
<feature type="compositionally biased region" description="Low complexity" evidence="1">
    <location>
        <begin position="115"/>
        <end position="134"/>
    </location>
</feature>
<feature type="compositionally biased region" description="Low complexity" evidence="1">
    <location>
        <begin position="158"/>
        <end position="173"/>
    </location>
</feature>
<feature type="compositionally biased region" description="Low complexity" evidence="1">
    <location>
        <begin position="48"/>
        <end position="61"/>
    </location>
</feature>
<feature type="non-terminal residue" evidence="2">
    <location>
        <position position="1"/>
    </location>
</feature>
<accession>K5WL44</accession>
<sequence>SSIVPRPHTAHDTSGGAAAPRRRRGSGTSPPPLPPPRSLSPRTPPLPRSLSPRSLRTLARPGSPPVRDPVAFADSATLLQQQQRQLLRLPPLRLARPRSRTFGGADAADPREPRPALALPPLAGPGSPLAAAPGQRLPPPFTLQPRPQWDEPTFSPFARRAAAAPAPYEYEPLVLPPFPPPPPLPLLPLRPPPPPPPPSLLHGRAPFASVPPFPPPPPPPPHRHRSGGGGGDDGDEEESHDHGGAAR</sequence>
<feature type="region of interest" description="Disordered" evidence="1">
    <location>
        <begin position="1"/>
        <end position="72"/>
    </location>
</feature>
<protein>
    <submittedName>
        <fullName evidence="2">Uncharacterized protein</fullName>
    </submittedName>
</protein>
<dbReference type="HOGENOM" id="CLU_1126834_0_0_1"/>